<reference evidence="2" key="1">
    <citation type="journal article" date="2020" name="mSystems">
        <title>Genome- and Community-Level Interaction Insights into Carbon Utilization and Element Cycling Functions of Hydrothermarchaeota in Hydrothermal Sediment.</title>
        <authorList>
            <person name="Zhou Z."/>
            <person name="Liu Y."/>
            <person name="Xu W."/>
            <person name="Pan J."/>
            <person name="Luo Z.H."/>
            <person name="Li M."/>
        </authorList>
    </citation>
    <scope>NUCLEOTIDE SEQUENCE [LARGE SCALE GENOMIC DNA]</scope>
    <source>
        <strain evidence="2">SpSt-638</strain>
    </source>
</reference>
<evidence type="ECO:0000256" key="1">
    <source>
        <dbReference type="SAM" id="MobiDB-lite"/>
    </source>
</evidence>
<protein>
    <submittedName>
        <fullName evidence="2">Uncharacterized protein</fullName>
    </submittedName>
</protein>
<evidence type="ECO:0000313" key="2">
    <source>
        <dbReference type="EMBL" id="HGQ59718.1"/>
    </source>
</evidence>
<accession>A0A7J3KGW6</accession>
<feature type="region of interest" description="Disordered" evidence="1">
    <location>
        <begin position="172"/>
        <end position="197"/>
    </location>
</feature>
<gene>
    <name evidence="2" type="ORF">ENU09_03275</name>
</gene>
<proteinExistence type="predicted"/>
<comment type="caution">
    <text evidence="2">The sequence shown here is derived from an EMBL/GenBank/DDBJ whole genome shotgun (WGS) entry which is preliminary data.</text>
</comment>
<dbReference type="EMBL" id="DTBE01000082">
    <property type="protein sequence ID" value="HGQ59718.1"/>
    <property type="molecule type" value="Genomic_DNA"/>
</dbReference>
<name>A0A7J3KGW6_STAMA</name>
<sequence>MSNVLVKIGILKPYLYKDNVIEALIYRFEDLKWSRETLKYGLSIESIYTEAHNTLMKKIQETDLGEGYLLVEIEGIGLKAFRLEGGVKEVFKILYPIPQPLNKIIIYRRNENGYSKVHEVVFTSEYWVYDGYINVKDIEWDLLVIESNLYRKVISRREYEEFTPPIKLVEKKKRRRRIMKSSRRKNKKKRRRSGRRT</sequence>
<dbReference type="AlphaFoldDB" id="A0A7J3KGW6"/>
<organism evidence="2">
    <name type="scientific">Staphylothermus marinus</name>
    <dbReference type="NCBI Taxonomy" id="2280"/>
    <lineage>
        <taxon>Archaea</taxon>
        <taxon>Thermoproteota</taxon>
        <taxon>Thermoprotei</taxon>
        <taxon>Desulfurococcales</taxon>
        <taxon>Desulfurococcaceae</taxon>
        <taxon>Staphylothermus</taxon>
    </lineage>
</organism>